<evidence type="ECO:0008006" key="3">
    <source>
        <dbReference type="Google" id="ProtNLM"/>
    </source>
</evidence>
<comment type="caution">
    <text evidence="1">The sequence shown here is derived from an EMBL/GenBank/DDBJ whole genome shotgun (WGS) entry which is preliminary data.</text>
</comment>
<dbReference type="VEuPathDB" id="FungiDB:AeMF1_016130"/>
<sequence length="275" mass="31135">MPSAGVGIFDSPNEEDRSVKVCMTMTAPKKVKSMLEDKKAARRHQGKLNQRKYRAQKKNYMTRLDFDVGNLAMDVMRLRGKLQLLQLAVPPSLRTFSPELNITKENFRLFAQGISLDSQDKVYAIQRDFLKSVMHPDLQIMGCVGVGKLLEQGRLYVKTFDSVRGECVSVHVVSFEPQVVVNAQVLLHLRISRNSIRTVFPHLLNNEPLVQKLVGRTMTLPVQYQFTFDGKFQVLRMDLFSNPIVALMNLLQNGEETLAVHAGSLLTDNAELPHQ</sequence>
<organism evidence="1 2">
    <name type="scientific">Aphanomyces euteiches</name>
    <dbReference type="NCBI Taxonomy" id="100861"/>
    <lineage>
        <taxon>Eukaryota</taxon>
        <taxon>Sar</taxon>
        <taxon>Stramenopiles</taxon>
        <taxon>Oomycota</taxon>
        <taxon>Saprolegniomycetes</taxon>
        <taxon>Saprolegniales</taxon>
        <taxon>Verrucalvaceae</taxon>
        <taxon>Aphanomyces</taxon>
    </lineage>
</organism>
<accession>A0A6G0XQF6</accession>
<dbReference type="EMBL" id="VJMJ01000026">
    <property type="protein sequence ID" value="KAF0742580.1"/>
    <property type="molecule type" value="Genomic_DNA"/>
</dbReference>
<name>A0A6G0XQF6_9STRA</name>
<evidence type="ECO:0000313" key="1">
    <source>
        <dbReference type="EMBL" id="KAF0742580.1"/>
    </source>
</evidence>
<dbReference type="AlphaFoldDB" id="A0A6G0XQF6"/>
<proteinExistence type="predicted"/>
<keyword evidence="2" id="KW-1185">Reference proteome</keyword>
<dbReference type="Proteomes" id="UP000481153">
    <property type="component" value="Unassembled WGS sequence"/>
</dbReference>
<gene>
    <name evidence="1" type="ORF">Ae201684_002481</name>
</gene>
<protein>
    <recommendedName>
        <fullName evidence="3">BZIP domain-containing protein</fullName>
    </recommendedName>
</protein>
<reference evidence="1 2" key="1">
    <citation type="submission" date="2019-07" db="EMBL/GenBank/DDBJ databases">
        <title>Genomics analysis of Aphanomyces spp. identifies a new class of oomycete effector associated with host adaptation.</title>
        <authorList>
            <person name="Gaulin E."/>
        </authorList>
    </citation>
    <scope>NUCLEOTIDE SEQUENCE [LARGE SCALE GENOMIC DNA]</scope>
    <source>
        <strain evidence="1 2">ATCC 201684</strain>
    </source>
</reference>
<evidence type="ECO:0000313" key="2">
    <source>
        <dbReference type="Proteomes" id="UP000481153"/>
    </source>
</evidence>